<name>A0A9N9MMZ6_9CUCU</name>
<organism evidence="2 3">
    <name type="scientific">Ceutorhynchus assimilis</name>
    <name type="common">cabbage seed weevil</name>
    <dbReference type="NCBI Taxonomy" id="467358"/>
    <lineage>
        <taxon>Eukaryota</taxon>
        <taxon>Metazoa</taxon>
        <taxon>Ecdysozoa</taxon>
        <taxon>Arthropoda</taxon>
        <taxon>Hexapoda</taxon>
        <taxon>Insecta</taxon>
        <taxon>Pterygota</taxon>
        <taxon>Neoptera</taxon>
        <taxon>Endopterygota</taxon>
        <taxon>Coleoptera</taxon>
        <taxon>Polyphaga</taxon>
        <taxon>Cucujiformia</taxon>
        <taxon>Curculionidae</taxon>
        <taxon>Ceutorhynchinae</taxon>
        <taxon>Ceutorhynchus</taxon>
    </lineage>
</organism>
<gene>
    <name evidence="2" type="ORF">CEUTPL_LOCUS8553</name>
</gene>
<dbReference type="EMBL" id="OU892280">
    <property type="protein sequence ID" value="CAG9768001.1"/>
    <property type="molecule type" value="Genomic_DNA"/>
</dbReference>
<keyword evidence="3" id="KW-1185">Reference proteome</keyword>
<evidence type="ECO:0000313" key="3">
    <source>
        <dbReference type="Proteomes" id="UP001152799"/>
    </source>
</evidence>
<dbReference type="AlphaFoldDB" id="A0A9N9MMZ6"/>
<reference evidence="2" key="1">
    <citation type="submission" date="2022-01" db="EMBL/GenBank/DDBJ databases">
        <authorList>
            <person name="King R."/>
        </authorList>
    </citation>
    <scope>NUCLEOTIDE SEQUENCE</scope>
</reference>
<accession>A0A9N9MMZ6</accession>
<evidence type="ECO:0000256" key="1">
    <source>
        <dbReference type="SAM" id="MobiDB-lite"/>
    </source>
</evidence>
<proteinExistence type="predicted"/>
<protein>
    <submittedName>
        <fullName evidence="2">Uncharacterized protein</fullName>
    </submittedName>
</protein>
<feature type="region of interest" description="Disordered" evidence="1">
    <location>
        <begin position="70"/>
        <end position="94"/>
    </location>
</feature>
<evidence type="ECO:0000313" key="2">
    <source>
        <dbReference type="EMBL" id="CAG9768001.1"/>
    </source>
</evidence>
<dbReference type="Proteomes" id="UP001152799">
    <property type="component" value="Chromosome 4"/>
</dbReference>
<feature type="region of interest" description="Disordered" evidence="1">
    <location>
        <begin position="1"/>
        <end position="23"/>
    </location>
</feature>
<sequence length="123" mass="13739">MSSFFSNLFGGKKAKKEKSTKEITVKSIKKTEDTHEDDNNDKIPVLNRRLSLSKSGRMKEKKRINISVLNTGNDTTGDFAAGNDKNLDRKNSLPTSDVFDIEGIERAEKEHCSPISETPHTSL</sequence>
<dbReference type="OrthoDB" id="6774274at2759"/>